<protein>
    <submittedName>
        <fullName evidence="2">Uncharacterized protein</fullName>
    </submittedName>
</protein>
<dbReference type="GeneID" id="43663085"/>
<organism evidence="2 3">
    <name type="scientific">Aspergillus pseudonomiae</name>
    <dbReference type="NCBI Taxonomy" id="1506151"/>
    <lineage>
        <taxon>Eukaryota</taxon>
        <taxon>Fungi</taxon>
        <taxon>Dikarya</taxon>
        <taxon>Ascomycota</taxon>
        <taxon>Pezizomycotina</taxon>
        <taxon>Eurotiomycetes</taxon>
        <taxon>Eurotiomycetidae</taxon>
        <taxon>Eurotiales</taxon>
        <taxon>Aspergillaceae</taxon>
        <taxon>Aspergillus</taxon>
        <taxon>Aspergillus subgen. Circumdati</taxon>
    </lineage>
</organism>
<keyword evidence="1" id="KW-0812">Transmembrane</keyword>
<dbReference type="EMBL" id="ML736740">
    <property type="protein sequence ID" value="KAE8409358.1"/>
    <property type="molecule type" value="Genomic_DNA"/>
</dbReference>
<dbReference type="Proteomes" id="UP000325579">
    <property type="component" value="Unassembled WGS sequence"/>
</dbReference>
<accession>A0A5N7DV16</accession>
<evidence type="ECO:0000256" key="1">
    <source>
        <dbReference type="SAM" id="Phobius"/>
    </source>
</evidence>
<reference evidence="2 3" key="1">
    <citation type="submission" date="2019-04" db="EMBL/GenBank/DDBJ databases">
        <authorList>
            <consortium name="DOE Joint Genome Institute"/>
            <person name="Mondo S."/>
            <person name="Kjaerbolling I."/>
            <person name="Vesth T."/>
            <person name="Frisvad J.C."/>
            <person name="Nybo J.L."/>
            <person name="Theobald S."/>
            <person name="Kildgaard S."/>
            <person name="Isbrandt T."/>
            <person name="Kuo A."/>
            <person name="Sato A."/>
            <person name="Lyhne E.K."/>
            <person name="Kogle M.E."/>
            <person name="Wiebenga A."/>
            <person name="Kun R.S."/>
            <person name="Lubbers R.J."/>
            <person name="Makela M.R."/>
            <person name="Barry K."/>
            <person name="Chovatia M."/>
            <person name="Clum A."/>
            <person name="Daum C."/>
            <person name="Haridas S."/>
            <person name="He G."/>
            <person name="LaButti K."/>
            <person name="Lipzen A."/>
            <person name="Riley R."/>
            <person name="Salamov A."/>
            <person name="Simmons B.A."/>
            <person name="Magnuson J.K."/>
            <person name="Henrissat B."/>
            <person name="Mortensen U.H."/>
            <person name="Larsen T.O."/>
            <person name="Devries R.P."/>
            <person name="Grigoriev I.V."/>
            <person name="Machida M."/>
            <person name="Baker S.E."/>
            <person name="Andersen M.R."/>
            <person name="Cantor M.N."/>
            <person name="Hua S.X."/>
        </authorList>
    </citation>
    <scope>NUCLEOTIDE SEQUENCE [LARGE SCALE GENOMIC DNA]</scope>
    <source>
        <strain evidence="2 3">CBS 119388</strain>
    </source>
</reference>
<feature type="transmembrane region" description="Helical" evidence="1">
    <location>
        <begin position="45"/>
        <end position="71"/>
    </location>
</feature>
<sequence>MYGVPKVDPQAQGGVDRPNGVCCYSLLAPLLVGFCIWIGKNTPLHFLSLFFLVLFFCFLCFSFFCFLFSCLPPSFFLAGMLFPPLPTTTHNNAIFRPDGIYPD</sequence>
<keyword evidence="1" id="KW-1133">Transmembrane helix</keyword>
<evidence type="ECO:0000313" key="2">
    <source>
        <dbReference type="EMBL" id="KAE8409358.1"/>
    </source>
</evidence>
<keyword evidence="1" id="KW-0472">Membrane</keyword>
<dbReference type="AlphaFoldDB" id="A0A5N7DV16"/>
<evidence type="ECO:0000313" key="3">
    <source>
        <dbReference type="Proteomes" id="UP000325579"/>
    </source>
</evidence>
<gene>
    <name evidence="2" type="ORF">BDV37DRAFT_112131</name>
</gene>
<proteinExistence type="predicted"/>
<feature type="transmembrane region" description="Helical" evidence="1">
    <location>
        <begin position="21"/>
        <end position="39"/>
    </location>
</feature>
<dbReference type="RefSeq" id="XP_031946677.1">
    <property type="nucleotide sequence ID" value="XM_032078394.1"/>
</dbReference>
<name>A0A5N7DV16_9EURO</name>
<keyword evidence="3" id="KW-1185">Reference proteome</keyword>